<evidence type="ECO:0000259" key="2">
    <source>
        <dbReference type="Pfam" id="PF00078"/>
    </source>
</evidence>
<reference evidence="3 4" key="1">
    <citation type="submission" date="2020-06" db="EMBL/GenBank/DDBJ databases">
        <authorList>
            <person name="Li R."/>
            <person name="Bekaert M."/>
        </authorList>
    </citation>
    <scope>NUCLEOTIDE SEQUENCE [LARGE SCALE GENOMIC DNA]</scope>
    <source>
        <strain evidence="4">wild</strain>
    </source>
</reference>
<dbReference type="Proteomes" id="UP000507470">
    <property type="component" value="Unassembled WGS sequence"/>
</dbReference>
<feature type="compositionally biased region" description="Polar residues" evidence="1">
    <location>
        <begin position="1"/>
        <end position="12"/>
    </location>
</feature>
<feature type="region of interest" description="Disordered" evidence="1">
    <location>
        <begin position="49"/>
        <end position="68"/>
    </location>
</feature>
<protein>
    <recommendedName>
        <fullName evidence="2">Reverse transcriptase domain-containing protein</fullName>
    </recommendedName>
</protein>
<accession>A0A6J8E9E8</accession>
<organism evidence="3 4">
    <name type="scientific">Mytilus coruscus</name>
    <name type="common">Sea mussel</name>
    <dbReference type="NCBI Taxonomy" id="42192"/>
    <lineage>
        <taxon>Eukaryota</taxon>
        <taxon>Metazoa</taxon>
        <taxon>Spiralia</taxon>
        <taxon>Lophotrochozoa</taxon>
        <taxon>Mollusca</taxon>
        <taxon>Bivalvia</taxon>
        <taxon>Autobranchia</taxon>
        <taxon>Pteriomorphia</taxon>
        <taxon>Mytilida</taxon>
        <taxon>Mytiloidea</taxon>
        <taxon>Mytilidae</taxon>
        <taxon>Mytilinae</taxon>
        <taxon>Mytilus</taxon>
    </lineage>
</organism>
<evidence type="ECO:0000313" key="4">
    <source>
        <dbReference type="Proteomes" id="UP000507470"/>
    </source>
</evidence>
<evidence type="ECO:0000313" key="3">
    <source>
        <dbReference type="EMBL" id="CAC5416232.1"/>
    </source>
</evidence>
<feature type="domain" description="Reverse transcriptase" evidence="2">
    <location>
        <begin position="97"/>
        <end position="184"/>
    </location>
</feature>
<keyword evidence="4" id="KW-1185">Reference proteome</keyword>
<proteinExistence type="predicted"/>
<dbReference type="AlphaFoldDB" id="A0A6J8E9E8"/>
<dbReference type="SUPFAM" id="SSF56672">
    <property type="entry name" value="DNA/RNA polymerases"/>
    <property type="match status" value="1"/>
</dbReference>
<dbReference type="EMBL" id="CACVKT020008612">
    <property type="protein sequence ID" value="CAC5416232.1"/>
    <property type="molecule type" value="Genomic_DNA"/>
</dbReference>
<dbReference type="Pfam" id="PF00078">
    <property type="entry name" value="RVT_1"/>
    <property type="match status" value="1"/>
</dbReference>
<gene>
    <name evidence="3" type="ORF">MCOR_48871</name>
</gene>
<dbReference type="InterPro" id="IPR043128">
    <property type="entry name" value="Rev_trsase/Diguanyl_cyclase"/>
</dbReference>
<dbReference type="Gene3D" id="3.30.70.270">
    <property type="match status" value="1"/>
</dbReference>
<evidence type="ECO:0000256" key="1">
    <source>
        <dbReference type="SAM" id="MobiDB-lite"/>
    </source>
</evidence>
<dbReference type="PANTHER" id="PTHR33050:SF7">
    <property type="entry name" value="RIBONUCLEASE H"/>
    <property type="match status" value="1"/>
</dbReference>
<name>A0A6J8E9E8_MYTCO</name>
<feature type="region of interest" description="Disordered" evidence="1">
    <location>
        <begin position="1"/>
        <end position="40"/>
    </location>
</feature>
<dbReference type="InterPro" id="IPR052055">
    <property type="entry name" value="Hepadnavirus_pol/RT"/>
</dbReference>
<dbReference type="InterPro" id="IPR043502">
    <property type="entry name" value="DNA/RNA_pol_sf"/>
</dbReference>
<dbReference type="PANTHER" id="PTHR33050">
    <property type="entry name" value="REVERSE TRANSCRIPTASE DOMAIN-CONTAINING PROTEIN"/>
    <property type="match status" value="1"/>
</dbReference>
<dbReference type="InterPro" id="IPR000477">
    <property type="entry name" value="RT_dom"/>
</dbReference>
<sequence>MNIPNGSQSLDLNQRKENQLVSKRKGRRKTGVSGNSQLEGIKQKCEISTFQNGRVPNGKKSPKKGGLDGQAGLEGSIHMFAGVKIAPKISALSTWSKDVLPFGLGSGPRIFPEVMKPFVALLRRIGIRIIIYLEDILILNQSKHGLVKDQNTLMWTLHCLGWIINWSKSVTEPSQTIEILGMIIVSMQGDKSLSSRGEMQSNSPEMQTYARIPPSLYSRSSQSDIGTLNATAEVVIPASLYVRELQMFKTKSLLKTTQYRSLIALTPECKNEMKWWAHTLSGTGNA</sequence>